<proteinExistence type="inferred from homology"/>
<evidence type="ECO:0000313" key="6">
    <source>
        <dbReference type="EMBL" id="GAA3036407.1"/>
    </source>
</evidence>
<evidence type="ECO:0000313" key="7">
    <source>
        <dbReference type="Proteomes" id="UP001499930"/>
    </source>
</evidence>
<dbReference type="InterPro" id="IPR020084">
    <property type="entry name" value="NUDIX_hydrolase_CS"/>
</dbReference>
<dbReference type="Pfam" id="PF00293">
    <property type="entry name" value="NUDIX"/>
    <property type="match status" value="1"/>
</dbReference>
<gene>
    <name evidence="6" type="ORF">GCM10017559_75150</name>
</gene>
<reference evidence="7" key="1">
    <citation type="journal article" date="2019" name="Int. J. Syst. Evol. Microbiol.">
        <title>The Global Catalogue of Microorganisms (GCM) 10K type strain sequencing project: providing services to taxonomists for standard genome sequencing and annotation.</title>
        <authorList>
            <consortium name="The Broad Institute Genomics Platform"/>
            <consortium name="The Broad Institute Genome Sequencing Center for Infectious Disease"/>
            <person name="Wu L."/>
            <person name="Ma J."/>
        </authorList>
    </citation>
    <scope>NUCLEOTIDE SEQUENCE [LARGE SCALE GENOMIC DNA]</scope>
    <source>
        <strain evidence="7">JCM 3106</strain>
    </source>
</reference>
<name>A0ABP6L982_9ACTN</name>
<dbReference type="Proteomes" id="UP001499930">
    <property type="component" value="Unassembled WGS sequence"/>
</dbReference>
<dbReference type="EMBL" id="BAAAWD010000024">
    <property type="protein sequence ID" value="GAA3036407.1"/>
    <property type="molecule type" value="Genomic_DNA"/>
</dbReference>
<dbReference type="SUPFAM" id="SSF55811">
    <property type="entry name" value="Nudix"/>
    <property type="match status" value="1"/>
</dbReference>
<evidence type="ECO:0000256" key="1">
    <source>
        <dbReference type="ARBA" id="ARBA00001946"/>
    </source>
</evidence>
<accession>A0ABP6L982</accession>
<dbReference type="InterPro" id="IPR020476">
    <property type="entry name" value="Nudix_hydrolase"/>
</dbReference>
<dbReference type="PANTHER" id="PTHR43046:SF14">
    <property type="entry name" value="MUTT_NUDIX FAMILY PROTEIN"/>
    <property type="match status" value="1"/>
</dbReference>
<keyword evidence="7" id="KW-1185">Reference proteome</keyword>
<dbReference type="PANTHER" id="PTHR43046">
    <property type="entry name" value="GDP-MANNOSE MANNOSYL HYDROLASE"/>
    <property type="match status" value="1"/>
</dbReference>
<comment type="cofactor">
    <cofactor evidence="1">
        <name>Mg(2+)</name>
        <dbReference type="ChEBI" id="CHEBI:18420"/>
    </cofactor>
</comment>
<dbReference type="InterPro" id="IPR015797">
    <property type="entry name" value="NUDIX_hydrolase-like_dom_sf"/>
</dbReference>
<feature type="domain" description="Nudix hydrolase" evidence="5">
    <location>
        <begin position="36"/>
        <end position="171"/>
    </location>
</feature>
<evidence type="ECO:0000256" key="3">
    <source>
        <dbReference type="ARBA" id="ARBA00022801"/>
    </source>
</evidence>
<dbReference type="InterPro" id="IPR000086">
    <property type="entry name" value="NUDIX_hydrolase_dom"/>
</dbReference>
<organism evidence="6 7">
    <name type="scientific">Streptosporangium longisporum</name>
    <dbReference type="NCBI Taxonomy" id="46187"/>
    <lineage>
        <taxon>Bacteria</taxon>
        <taxon>Bacillati</taxon>
        <taxon>Actinomycetota</taxon>
        <taxon>Actinomycetes</taxon>
        <taxon>Streptosporangiales</taxon>
        <taxon>Streptosporangiaceae</taxon>
        <taxon>Streptosporangium</taxon>
    </lineage>
</organism>
<dbReference type="Gene3D" id="3.90.79.10">
    <property type="entry name" value="Nucleoside Triphosphate Pyrophosphohydrolase"/>
    <property type="match status" value="1"/>
</dbReference>
<dbReference type="PRINTS" id="PR00502">
    <property type="entry name" value="NUDIXFAMILY"/>
</dbReference>
<evidence type="ECO:0000256" key="4">
    <source>
        <dbReference type="RuleBase" id="RU003476"/>
    </source>
</evidence>
<protein>
    <submittedName>
        <fullName evidence="6">NUDIX hydrolase</fullName>
    </submittedName>
</protein>
<dbReference type="RefSeq" id="WP_344905666.1">
    <property type="nucleotide sequence ID" value="NZ_BAAAWD010000024.1"/>
</dbReference>
<dbReference type="PROSITE" id="PS51462">
    <property type="entry name" value="NUDIX"/>
    <property type="match status" value="1"/>
</dbReference>
<comment type="caution">
    <text evidence="6">The sequence shown here is derived from an EMBL/GenBank/DDBJ whole genome shotgun (WGS) entry which is preliminary data.</text>
</comment>
<dbReference type="GO" id="GO:0016787">
    <property type="term" value="F:hydrolase activity"/>
    <property type="evidence" value="ECO:0007669"/>
    <property type="project" value="UniProtKB-KW"/>
</dbReference>
<comment type="similarity">
    <text evidence="2 4">Belongs to the Nudix hydrolase family.</text>
</comment>
<evidence type="ECO:0000256" key="2">
    <source>
        <dbReference type="ARBA" id="ARBA00005582"/>
    </source>
</evidence>
<sequence>MRWQVNSEESLYTDQWLDLRMADVELPDGSHLDHRLIRIAAGAGAVVTDDRQRVLMIWRHRFITDSWGWEIPIGKVDAGEEPMAAAAREVEEETGWRPGPLRPLLSVQPSNGISDSVHHIFRADHAVHIGAPTDPWEAERVEWVPLADVRGLIGKGDLVSGTCVAALLYVLTEPRRP</sequence>
<keyword evidence="3 4" id="KW-0378">Hydrolase</keyword>
<evidence type="ECO:0000259" key="5">
    <source>
        <dbReference type="PROSITE" id="PS51462"/>
    </source>
</evidence>
<dbReference type="PROSITE" id="PS00893">
    <property type="entry name" value="NUDIX_BOX"/>
    <property type="match status" value="1"/>
</dbReference>
<dbReference type="CDD" id="cd03424">
    <property type="entry name" value="NUDIX_ADPRase_Nudt5_UGPPase_Nudt14"/>
    <property type="match status" value="1"/>
</dbReference>